<organism evidence="1 2">
    <name type="scientific">Sphingorhabdus arenilitoris</name>
    <dbReference type="NCBI Taxonomy" id="1490041"/>
    <lineage>
        <taxon>Bacteria</taxon>
        <taxon>Pseudomonadati</taxon>
        <taxon>Pseudomonadota</taxon>
        <taxon>Alphaproteobacteria</taxon>
        <taxon>Sphingomonadales</taxon>
        <taxon>Sphingomonadaceae</taxon>
        <taxon>Sphingorhabdus</taxon>
    </lineage>
</organism>
<dbReference type="EMBL" id="JBHSDH010000013">
    <property type="protein sequence ID" value="MFC4292687.1"/>
    <property type="molecule type" value="Genomic_DNA"/>
</dbReference>
<dbReference type="Proteomes" id="UP001595887">
    <property type="component" value="Unassembled WGS sequence"/>
</dbReference>
<protein>
    <submittedName>
        <fullName evidence="1">GxxExxY protein</fullName>
    </submittedName>
</protein>
<dbReference type="InterPro" id="IPR026350">
    <property type="entry name" value="GxxExxY"/>
</dbReference>
<comment type="caution">
    <text evidence="1">The sequence shown here is derived from an EMBL/GenBank/DDBJ whole genome shotgun (WGS) entry which is preliminary data.</text>
</comment>
<sequence length="130" mass="14489">MQDLEDIASTVIDTAMSIHVDVGPGLLESVYEQLLVNRLRSRGLQCDRQLPVGAKIDGLDFPDAFRVDILVDQKLLIEVKSVTLLAPIHAKQTLTYLRLMKLPLGLLINFGGITLREGLKRVANNYRQGH</sequence>
<proteinExistence type="predicted"/>
<dbReference type="Pfam" id="PF13366">
    <property type="entry name" value="PDDEXK_3"/>
    <property type="match status" value="1"/>
</dbReference>
<dbReference type="RefSeq" id="WP_381423579.1">
    <property type="nucleotide sequence ID" value="NZ_JBHSDH010000013.1"/>
</dbReference>
<dbReference type="NCBIfam" id="TIGR04256">
    <property type="entry name" value="GxxExxY"/>
    <property type="match status" value="1"/>
</dbReference>
<evidence type="ECO:0000313" key="2">
    <source>
        <dbReference type="Proteomes" id="UP001595887"/>
    </source>
</evidence>
<keyword evidence="2" id="KW-1185">Reference proteome</keyword>
<gene>
    <name evidence="1" type="ORF">ACFOWX_09710</name>
</gene>
<accession>A0ABV8RIG6</accession>
<evidence type="ECO:0000313" key="1">
    <source>
        <dbReference type="EMBL" id="MFC4292687.1"/>
    </source>
</evidence>
<name>A0ABV8RIG6_9SPHN</name>
<reference evidence="2" key="1">
    <citation type="journal article" date="2019" name="Int. J. Syst. Evol. Microbiol.">
        <title>The Global Catalogue of Microorganisms (GCM) 10K type strain sequencing project: providing services to taxonomists for standard genome sequencing and annotation.</title>
        <authorList>
            <consortium name="The Broad Institute Genomics Platform"/>
            <consortium name="The Broad Institute Genome Sequencing Center for Infectious Disease"/>
            <person name="Wu L."/>
            <person name="Ma J."/>
        </authorList>
    </citation>
    <scope>NUCLEOTIDE SEQUENCE [LARGE SCALE GENOMIC DNA]</scope>
    <source>
        <strain evidence="2">CECT 8531</strain>
    </source>
</reference>